<evidence type="ECO:0000313" key="3">
    <source>
        <dbReference type="Proteomes" id="UP000014760"/>
    </source>
</evidence>
<dbReference type="Proteomes" id="UP000014760">
    <property type="component" value="Unassembled WGS sequence"/>
</dbReference>
<name>R7TWT1_CAPTE</name>
<dbReference type="EMBL" id="AMQN01027239">
    <property type="status" value="NOT_ANNOTATED_CDS"/>
    <property type="molecule type" value="Genomic_DNA"/>
</dbReference>
<dbReference type="AlphaFoldDB" id="R7TWT1"/>
<dbReference type="HOGENOM" id="CLU_2690210_0_0_1"/>
<organism evidence="1">
    <name type="scientific">Capitella teleta</name>
    <name type="common">Polychaete worm</name>
    <dbReference type="NCBI Taxonomy" id="283909"/>
    <lineage>
        <taxon>Eukaryota</taxon>
        <taxon>Metazoa</taxon>
        <taxon>Spiralia</taxon>
        <taxon>Lophotrochozoa</taxon>
        <taxon>Annelida</taxon>
        <taxon>Polychaeta</taxon>
        <taxon>Sedentaria</taxon>
        <taxon>Scolecida</taxon>
        <taxon>Capitellidae</taxon>
        <taxon>Capitella</taxon>
    </lineage>
</organism>
<dbReference type="EMBL" id="KB308260">
    <property type="protein sequence ID" value="ELT98067.1"/>
    <property type="molecule type" value="Genomic_DNA"/>
</dbReference>
<evidence type="ECO:0000313" key="1">
    <source>
        <dbReference type="EMBL" id="ELT98067.1"/>
    </source>
</evidence>
<accession>R7TWT1</accession>
<gene>
    <name evidence="1" type="ORF">CAPTEDRAFT_224632</name>
</gene>
<reference evidence="2" key="3">
    <citation type="submission" date="2015-06" db="UniProtKB">
        <authorList>
            <consortium name="EnsemblMetazoa"/>
        </authorList>
    </citation>
    <scope>IDENTIFICATION</scope>
</reference>
<sequence length="74" mass="8847">MITCVLGNAHCMLCHRPPHWSFRLRKEPPRNPPPRKLLPKSLPRILHRSRQLVRRRNTYLQSRSQPFKGLLRMA</sequence>
<dbReference type="EnsemblMetazoa" id="CapteT224632">
    <property type="protein sequence ID" value="CapteP224632"/>
    <property type="gene ID" value="CapteG224632"/>
</dbReference>
<reference evidence="1 3" key="2">
    <citation type="journal article" date="2013" name="Nature">
        <title>Insights into bilaterian evolution from three spiralian genomes.</title>
        <authorList>
            <person name="Simakov O."/>
            <person name="Marletaz F."/>
            <person name="Cho S.J."/>
            <person name="Edsinger-Gonzales E."/>
            <person name="Havlak P."/>
            <person name="Hellsten U."/>
            <person name="Kuo D.H."/>
            <person name="Larsson T."/>
            <person name="Lv J."/>
            <person name="Arendt D."/>
            <person name="Savage R."/>
            <person name="Osoegawa K."/>
            <person name="de Jong P."/>
            <person name="Grimwood J."/>
            <person name="Chapman J.A."/>
            <person name="Shapiro H."/>
            <person name="Aerts A."/>
            <person name="Otillar R.P."/>
            <person name="Terry A.Y."/>
            <person name="Boore J.L."/>
            <person name="Grigoriev I.V."/>
            <person name="Lindberg D.R."/>
            <person name="Seaver E.C."/>
            <person name="Weisblat D.A."/>
            <person name="Putnam N.H."/>
            <person name="Rokhsar D.S."/>
        </authorList>
    </citation>
    <scope>NUCLEOTIDE SEQUENCE</scope>
    <source>
        <strain evidence="1 3">I ESC-2004</strain>
    </source>
</reference>
<keyword evidence="3" id="KW-1185">Reference proteome</keyword>
<evidence type="ECO:0000313" key="2">
    <source>
        <dbReference type="EnsemblMetazoa" id="CapteP224632"/>
    </source>
</evidence>
<reference evidence="3" key="1">
    <citation type="submission" date="2012-12" db="EMBL/GenBank/DDBJ databases">
        <authorList>
            <person name="Hellsten U."/>
            <person name="Grimwood J."/>
            <person name="Chapman J.A."/>
            <person name="Shapiro H."/>
            <person name="Aerts A."/>
            <person name="Otillar R.P."/>
            <person name="Terry A.Y."/>
            <person name="Boore J.L."/>
            <person name="Simakov O."/>
            <person name="Marletaz F."/>
            <person name="Cho S.-J."/>
            <person name="Edsinger-Gonzales E."/>
            <person name="Havlak P."/>
            <person name="Kuo D.-H."/>
            <person name="Larsson T."/>
            <person name="Lv J."/>
            <person name="Arendt D."/>
            <person name="Savage R."/>
            <person name="Osoegawa K."/>
            <person name="de Jong P."/>
            <person name="Lindberg D.R."/>
            <person name="Seaver E.C."/>
            <person name="Weisblat D.A."/>
            <person name="Putnam N.H."/>
            <person name="Grigoriev I.V."/>
            <person name="Rokhsar D.S."/>
        </authorList>
    </citation>
    <scope>NUCLEOTIDE SEQUENCE</scope>
    <source>
        <strain evidence="3">I ESC-2004</strain>
    </source>
</reference>
<protein>
    <submittedName>
        <fullName evidence="1 2">Uncharacterized protein</fullName>
    </submittedName>
</protein>
<proteinExistence type="predicted"/>